<evidence type="ECO:0000259" key="1">
    <source>
        <dbReference type="PROSITE" id="PS51819"/>
    </source>
</evidence>
<dbReference type="PROSITE" id="PS51819">
    <property type="entry name" value="VOC"/>
    <property type="match status" value="1"/>
</dbReference>
<comment type="caution">
    <text evidence="2">The sequence shown here is derived from an EMBL/GenBank/DDBJ whole genome shotgun (WGS) entry which is preliminary data.</text>
</comment>
<proteinExistence type="predicted"/>
<organism evidence="2 3">
    <name type="scientific">Vibrio rotiferianus</name>
    <dbReference type="NCBI Taxonomy" id="190895"/>
    <lineage>
        <taxon>Bacteria</taxon>
        <taxon>Pseudomonadati</taxon>
        <taxon>Pseudomonadota</taxon>
        <taxon>Gammaproteobacteria</taxon>
        <taxon>Vibrionales</taxon>
        <taxon>Vibrionaceae</taxon>
        <taxon>Vibrio</taxon>
    </lineage>
</organism>
<accession>A0A7Y4E4A0</accession>
<dbReference type="InterPro" id="IPR004360">
    <property type="entry name" value="Glyas_Fos-R_dOase_dom"/>
</dbReference>
<evidence type="ECO:0000313" key="3">
    <source>
        <dbReference type="Proteomes" id="UP000572072"/>
    </source>
</evidence>
<dbReference type="Pfam" id="PF00903">
    <property type="entry name" value="Glyoxalase"/>
    <property type="match status" value="1"/>
</dbReference>
<dbReference type="Gene3D" id="3.10.180.10">
    <property type="entry name" value="2,3-Dihydroxybiphenyl 1,2-Dioxygenase, domain 1"/>
    <property type="match status" value="1"/>
</dbReference>
<protein>
    <submittedName>
        <fullName evidence="2">VOC family protein</fullName>
    </submittedName>
</protein>
<dbReference type="RefSeq" id="WP_171359353.1">
    <property type="nucleotide sequence ID" value="NZ_VTYN01000052.1"/>
</dbReference>
<dbReference type="EMBL" id="VTYN01000052">
    <property type="protein sequence ID" value="NOH51148.1"/>
    <property type="molecule type" value="Genomic_DNA"/>
</dbReference>
<dbReference type="SUPFAM" id="SSF54593">
    <property type="entry name" value="Glyoxalase/Bleomycin resistance protein/Dihydroxybiphenyl dioxygenase"/>
    <property type="match status" value="1"/>
</dbReference>
<dbReference type="InterPro" id="IPR029068">
    <property type="entry name" value="Glyas_Bleomycin-R_OHBP_Dase"/>
</dbReference>
<dbReference type="AlphaFoldDB" id="A0A7Y4E4A0"/>
<dbReference type="InterPro" id="IPR037523">
    <property type="entry name" value="VOC_core"/>
</dbReference>
<reference evidence="2 3" key="1">
    <citation type="submission" date="2019-08" db="EMBL/GenBank/DDBJ databases">
        <title>Draft genome sequencing and comparative genomics of hatchery-associated Vibrios.</title>
        <authorList>
            <person name="Kehlet-Delgado H."/>
            <person name="Mueller R.S."/>
        </authorList>
    </citation>
    <scope>NUCLEOTIDE SEQUENCE [LARGE SCALE GENOMIC DNA]</scope>
    <source>
        <strain evidence="2 3">00-78-3</strain>
    </source>
</reference>
<evidence type="ECO:0000313" key="2">
    <source>
        <dbReference type="EMBL" id="NOH51148.1"/>
    </source>
</evidence>
<sequence length="132" mass="15215">MKIHHVCIQTNNYEESLEFYKNVLNFSLIEETENFNNRSFNTWLDLNGFMIELQTGKNNERLSSFSDASEGIAHFCLYSDCFDKDFLAINSNILSKFKVKNGNKIYNIGSNRLFKVIAPEGTIIEVRDTNAV</sequence>
<dbReference type="Proteomes" id="UP000572072">
    <property type="component" value="Unassembled WGS sequence"/>
</dbReference>
<name>A0A7Y4E4A0_9VIBR</name>
<gene>
    <name evidence="2" type="ORF">F0262_24360</name>
</gene>
<feature type="domain" description="VOC" evidence="1">
    <location>
        <begin position="2"/>
        <end position="129"/>
    </location>
</feature>